<evidence type="ECO:0000256" key="6">
    <source>
        <dbReference type="ARBA" id="ARBA00023125"/>
    </source>
</evidence>
<evidence type="ECO:0000256" key="4">
    <source>
        <dbReference type="ARBA" id="ARBA00022801"/>
    </source>
</evidence>
<evidence type="ECO:0000313" key="8">
    <source>
        <dbReference type="EMBL" id="CAB4634500.1"/>
    </source>
</evidence>
<evidence type="ECO:0000256" key="7">
    <source>
        <dbReference type="ARBA" id="ARBA00023239"/>
    </source>
</evidence>
<evidence type="ECO:0000256" key="3">
    <source>
        <dbReference type="ARBA" id="ARBA00022763"/>
    </source>
</evidence>
<evidence type="ECO:0000256" key="1">
    <source>
        <dbReference type="ARBA" id="ARBA00008136"/>
    </source>
</evidence>
<keyword evidence="7" id="KW-0456">Lyase</keyword>
<gene>
    <name evidence="8" type="ORF">UFOPK2106_00460</name>
</gene>
<dbReference type="SUPFAM" id="SSF143081">
    <property type="entry name" value="BB1717-like"/>
    <property type="match status" value="1"/>
</dbReference>
<dbReference type="PANTHER" id="PTHR13604:SF0">
    <property type="entry name" value="ABASIC SITE PROCESSING PROTEIN HMCES"/>
    <property type="match status" value="1"/>
</dbReference>
<keyword evidence="2" id="KW-0645">Protease</keyword>
<dbReference type="Gene3D" id="3.90.1680.10">
    <property type="entry name" value="SOS response associated peptidase-like"/>
    <property type="match status" value="1"/>
</dbReference>
<dbReference type="PANTHER" id="PTHR13604">
    <property type="entry name" value="DC12-RELATED"/>
    <property type="match status" value="1"/>
</dbReference>
<proteinExistence type="inferred from homology"/>
<dbReference type="Pfam" id="PF02586">
    <property type="entry name" value="SRAP"/>
    <property type="match status" value="1"/>
</dbReference>
<keyword evidence="5" id="KW-0190">Covalent protein-DNA linkage</keyword>
<keyword evidence="3" id="KW-0227">DNA damage</keyword>
<dbReference type="InterPro" id="IPR003738">
    <property type="entry name" value="SRAP"/>
</dbReference>
<dbReference type="InterPro" id="IPR036590">
    <property type="entry name" value="SRAP-like"/>
</dbReference>
<dbReference type="AlphaFoldDB" id="A0A6J6JC87"/>
<keyword evidence="6" id="KW-0238">DNA-binding</keyword>
<organism evidence="8">
    <name type="scientific">freshwater metagenome</name>
    <dbReference type="NCBI Taxonomy" id="449393"/>
    <lineage>
        <taxon>unclassified sequences</taxon>
        <taxon>metagenomes</taxon>
        <taxon>ecological metagenomes</taxon>
    </lineage>
</organism>
<keyword evidence="4" id="KW-0378">Hydrolase</keyword>
<dbReference type="GO" id="GO:0003697">
    <property type="term" value="F:single-stranded DNA binding"/>
    <property type="evidence" value="ECO:0007669"/>
    <property type="project" value="InterPro"/>
</dbReference>
<evidence type="ECO:0000256" key="2">
    <source>
        <dbReference type="ARBA" id="ARBA00022670"/>
    </source>
</evidence>
<accession>A0A6J6JC87</accession>
<dbReference type="GO" id="GO:0008233">
    <property type="term" value="F:peptidase activity"/>
    <property type="evidence" value="ECO:0007669"/>
    <property type="project" value="UniProtKB-KW"/>
</dbReference>
<dbReference type="GO" id="GO:0016829">
    <property type="term" value="F:lyase activity"/>
    <property type="evidence" value="ECO:0007669"/>
    <property type="project" value="UniProtKB-KW"/>
</dbReference>
<name>A0A6J6JC87_9ZZZZ</name>
<dbReference type="GO" id="GO:0006508">
    <property type="term" value="P:proteolysis"/>
    <property type="evidence" value="ECO:0007669"/>
    <property type="project" value="UniProtKB-KW"/>
</dbReference>
<reference evidence="8" key="1">
    <citation type="submission" date="2020-05" db="EMBL/GenBank/DDBJ databases">
        <authorList>
            <person name="Chiriac C."/>
            <person name="Salcher M."/>
            <person name="Ghai R."/>
            <person name="Kavagutti S V."/>
        </authorList>
    </citation>
    <scope>NUCLEOTIDE SEQUENCE</scope>
</reference>
<comment type="similarity">
    <text evidence="1">Belongs to the SOS response-associated peptidase family.</text>
</comment>
<sequence>MEEMLNDMVAEFGLKGLPNRELPFDWNIKPTQDVYIVKNDSLEIASWGLIAPWSKTKAEALKNQSAAINARSETVHEKPTFKNAFRRSRCLVPASGYYEWATELGKYKPRQPVYISRDDGKMLAFAGFHDQWVSPQGEIRDSVAIITREAVGDLATVHSRMPMFLPKDRWEAWMDPNLQDVNKVRALFENFQPDANLRFWTVSDAVNSIRNSGPELIAKVDIVPETLF</sequence>
<dbReference type="EMBL" id="CAEZVS010000048">
    <property type="protein sequence ID" value="CAB4634500.1"/>
    <property type="molecule type" value="Genomic_DNA"/>
</dbReference>
<protein>
    <submittedName>
        <fullName evidence="8">Unannotated protein</fullName>
    </submittedName>
</protein>
<dbReference type="GO" id="GO:0106300">
    <property type="term" value="P:protein-DNA covalent cross-linking repair"/>
    <property type="evidence" value="ECO:0007669"/>
    <property type="project" value="InterPro"/>
</dbReference>
<evidence type="ECO:0000256" key="5">
    <source>
        <dbReference type="ARBA" id="ARBA00023124"/>
    </source>
</evidence>